<dbReference type="InterPro" id="IPR010441">
    <property type="entry name" value="CH_2"/>
</dbReference>
<protein>
    <recommendedName>
        <fullName evidence="2">CH-like domain-containing protein</fullName>
    </recommendedName>
</protein>
<gene>
    <name evidence="3" type="ORF">PCOR1329_LOCUS30698</name>
</gene>
<evidence type="ECO:0000313" key="4">
    <source>
        <dbReference type="Proteomes" id="UP001189429"/>
    </source>
</evidence>
<feature type="non-terminal residue" evidence="3">
    <location>
        <position position="416"/>
    </location>
</feature>
<evidence type="ECO:0000256" key="1">
    <source>
        <dbReference type="SAM" id="MobiDB-lite"/>
    </source>
</evidence>
<dbReference type="Gene3D" id="1.10.418.10">
    <property type="entry name" value="Calponin-like domain"/>
    <property type="match status" value="1"/>
</dbReference>
<dbReference type="Proteomes" id="UP001189429">
    <property type="component" value="Unassembled WGS sequence"/>
</dbReference>
<comment type="caution">
    <text evidence="3">The sequence shown here is derived from an EMBL/GenBank/DDBJ whole genome shotgun (WGS) entry which is preliminary data.</text>
</comment>
<sequence length="416" mass="45347">MHSFENGQKAYYKKDNWEQLFKFFKKQRLPIHRPDFEAVIEAEAGAAVALVGKIYTMLTSRTVTVFMPQEFPPEGRATTGAPKAVVAPVEADVLGSGAPAEAPPTMLSQIDELPRSRATGEDTYQHFQAARANRQIERTAHQTVGEKPEAVSLTIPEVQHRQVTRSVAQMRAQQQSQMEIAQASRANTSKSGRKSSAGSEVGGPTTPGLGLVGSAKPLAEVLRPMVAGVLRENAQVMKSLDPRKDVAVSFMELGRDHVPEDLSVRVFRDIASQASVGGQLKSPAEFWRFWTLFCPALADFSDGSRVFNGVVELFKAVGTIMAEKDAVLTQQLLIDVALPSVAPLLKEAAGKRESVCEFVTAFAQPGAVGRLGMLRALKEAIADTPVYVACLSYLVCLEEQEDLADEHLNGHYMYYA</sequence>
<name>A0ABN9SLV2_9DINO</name>
<reference evidence="3" key="1">
    <citation type="submission" date="2023-10" db="EMBL/GenBank/DDBJ databases">
        <authorList>
            <person name="Chen Y."/>
            <person name="Shah S."/>
            <person name="Dougan E. K."/>
            <person name="Thang M."/>
            <person name="Chan C."/>
        </authorList>
    </citation>
    <scope>NUCLEOTIDE SEQUENCE [LARGE SCALE GENOMIC DNA]</scope>
</reference>
<organism evidence="3 4">
    <name type="scientific">Prorocentrum cordatum</name>
    <dbReference type="NCBI Taxonomy" id="2364126"/>
    <lineage>
        <taxon>Eukaryota</taxon>
        <taxon>Sar</taxon>
        <taxon>Alveolata</taxon>
        <taxon>Dinophyceae</taxon>
        <taxon>Prorocentrales</taxon>
        <taxon>Prorocentraceae</taxon>
        <taxon>Prorocentrum</taxon>
    </lineage>
</organism>
<dbReference type="InterPro" id="IPR036872">
    <property type="entry name" value="CH_dom_sf"/>
</dbReference>
<dbReference type="InterPro" id="IPR052111">
    <property type="entry name" value="Spermatogenesis_Ciliary_MAP"/>
</dbReference>
<keyword evidence="4" id="KW-1185">Reference proteome</keyword>
<accession>A0ABN9SLV2</accession>
<proteinExistence type="predicted"/>
<feature type="domain" description="CH-like" evidence="2">
    <location>
        <begin position="1"/>
        <end position="56"/>
    </location>
</feature>
<feature type="compositionally biased region" description="Polar residues" evidence="1">
    <location>
        <begin position="164"/>
        <end position="198"/>
    </location>
</feature>
<dbReference type="EMBL" id="CAUYUJ010011891">
    <property type="protein sequence ID" value="CAK0832795.1"/>
    <property type="molecule type" value="Genomic_DNA"/>
</dbReference>
<feature type="region of interest" description="Disordered" evidence="1">
    <location>
        <begin position="162"/>
        <end position="209"/>
    </location>
</feature>
<dbReference type="Pfam" id="PF06294">
    <property type="entry name" value="CH_2"/>
    <property type="match status" value="1"/>
</dbReference>
<evidence type="ECO:0000259" key="2">
    <source>
        <dbReference type="Pfam" id="PF06294"/>
    </source>
</evidence>
<dbReference type="PANTHER" id="PTHR12509:SF8">
    <property type="entry name" value="SPERMATOGENESIS-ASSOCIATED PROTEIN 4"/>
    <property type="match status" value="1"/>
</dbReference>
<evidence type="ECO:0000313" key="3">
    <source>
        <dbReference type="EMBL" id="CAK0832795.1"/>
    </source>
</evidence>
<dbReference type="PANTHER" id="PTHR12509">
    <property type="entry name" value="SPERMATOGENESIS-ASSOCIATED 4-RELATED"/>
    <property type="match status" value="1"/>
</dbReference>